<protein>
    <submittedName>
        <fullName evidence="2">Uncharacterized protein</fullName>
    </submittedName>
</protein>
<dbReference type="AlphaFoldDB" id="A0A914PVW2"/>
<organism evidence="1 2">
    <name type="scientific">Panagrolaimus davidi</name>
    <dbReference type="NCBI Taxonomy" id="227884"/>
    <lineage>
        <taxon>Eukaryota</taxon>
        <taxon>Metazoa</taxon>
        <taxon>Ecdysozoa</taxon>
        <taxon>Nematoda</taxon>
        <taxon>Chromadorea</taxon>
        <taxon>Rhabditida</taxon>
        <taxon>Tylenchina</taxon>
        <taxon>Panagrolaimomorpha</taxon>
        <taxon>Panagrolaimoidea</taxon>
        <taxon>Panagrolaimidae</taxon>
        <taxon>Panagrolaimus</taxon>
    </lineage>
</organism>
<keyword evidence="1" id="KW-1185">Reference proteome</keyword>
<proteinExistence type="predicted"/>
<sequence length="252" mass="28577">MLEDQNPFINVSEITIAESCGKDKFPYGIYINPATKKPMMYCIKHQCSNSKNAKCIKNSNDGHCSRNNEWISGFIFNKNNNNSFISAVECCKYKNIKFTAFVKTIYFSTSQIYANEIFDETKNELNFINNVKKIQTLDLETIFSGSVFRMKCIPQKVVETVETKPENREISNVVDTKNKTSVASPVNKNCAVVIATPENLYNTETTKTSPPTKSTTIFEKQTTSVLPETTATVYNTPIVFRVEKSPNMKFKI</sequence>
<evidence type="ECO:0000313" key="2">
    <source>
        <dbReference type="WBParaSite" id="PDA_v2.g22433.t1"/>
    </source>
</evidence>
<evidence type="ECO:0000313" key="1">
    <source>
        <dbReference type="Proteomes" id="UP000887578"/>
    </source>
</evidence>
<dbReference type="WBParaSite" id="PDA_v2.g22433.t1">
    <property type="protein sequence ID" value="PDA_v2.g22433.t1"/>
    <property type="gene ID" value="PDA_v2.g22433"/>
</dbReference>
<dbReference type="Proteomes" id="UP000887578">
    <property type="component" value="Unplaced"/>
</dbReference>
<name>A0A914PVW2_9BILA</name>
<accession>A0A914PVW2</accession>
<reference evidence="2" key="1">
    <citation type="submission" date="2022-11" db="UniProtKB">
        <authorList>
            <consortium name="WormBaseParasite"/>
        </authorList>
    </citation>
    <scope>IDENTIFICATION</scope>
</reference>